<evidence type="ECO:0000313" key="2">
    <source>
        <dbReference type="EMBL" id="KAE9407793.1"/>
    </source>
</evidence>
<dbReference type="EMBL" id="ML769394">
    <property type="protein sequence ID" value="KAE9407793.1"/>
    <property type="molecule type" value="Genomic_DNA"/>
</dbReference>
<protein>
    <recommendedName>
        <fullName evidence="4">MOCS2A</fullName>
    </recommendedName>
</protein>
<gene>
    <name evidence="2" type="ORF">BT96DRAFT_874412</name>
</gene>
<dbReference type="OrthoDB" id="5595860at2759"/>
<dbReference type="PANTHER" id="PTHR33359">
    <property type="entry name" value="MOLYBDOPTERIN SYNTHASE SULFUR CARRIER SUBUNIT"/>
    <property type="match status" value="1"/>
</dbReference>
<dbReference type="Gene3D" id="3.10.20.30">
    <property type="match status" value="1"/>
</dbReference>
<name>A0A6A4IDI8_9AGAR</name>
<evidence type="ECO:0008006" key="4">
    <source>
        <dbReference type="Google" id="ProtNLM"/>
    </source>
</evidence>
<evidence type="ECO:0000313" key="3">
    <source>
        <dbReference type="Proteomes" id="UP000799118"/>
    </source>
</evidence>
<sequence length="103" mass="10772">MSSTSNPTSTACIKVLYFAASSTAVGLTEETVPIPPNSKGFFLSELADLLVERHSNHGGKELKAVLASSQWCVDAEMVEDGDLATIELKDGMEVAVICPVSGG</sequence>
<dbReference type="InterPro" id="IPR016155">
    <property type="entry name" value="Mopterin_synth/thiamin_S_b"/>
</dbReference>
<reference evidence="2" key="1">
    <citation type="journal article" date="2019" name="Environ. Microbiol.">
        <title>Fungal ecological strategies reflected in gene transcription - a case study of two litter decomposers.</title>
        <authorList>
            <person name="Barbi F."/>
            <person name="Kohler A."/>
            <person name="Barry K."/>
            <person name="Baskaran P."/>
            <person name="Daum C."/>
            <person name="Fauchery L."/>
            <person name="Ihrmark K."/>
            <person name="Kuo A."/>
            <person name="LaButti K."/>
            <person name="Lipzen A."/>
            <person name="Morin E."/>
            <person name="Grigoriev I.V."/>
            <person name="Henrissat B."/>
            <person name="Lindahl B."/>
            <person name="Martin F."/>
        </authorList>
    </citation>
    <scope>NUCLEOTIDE SEQUENCE</scope>
    <source>
        <strain evidence="2">JB14</strain>
    </source>
</reference>
<evidence type="ECO:0000256" key="1">
    <source>
        <dbReference type="ARBA" id="ARBA00022741"/>
    </source>
</evidence>
<dbReference type="SUPFAM" id="SSF54285">
    <property type="entry name" value="MoaD/ThiS"/>
    <property type="match status" value="1"/>
</dbReference>
<dbReference type="CDD" id="cd00754">
    <property type="entry name" value="Ubl_MoaD"/>
    <property type="match status" value="1"/>
</dbReference>
<dbReference type="GO" id="GO:0006777">
    <property type="term" value="P:Mo-molybdopterin cofactor biosynthetic process"/>
    <property type="evidence" value="ECO:0007669"/>
    <property type="project" value="InterPro"/>
</dbReference>
<dbReference type="InterPro" id="IPR003749">
    <property type="entry name" value="ThiS/MoaD-like"/>
</dbReference>
<organism evidence="2 3">
    <name type="scientific">Gymnopus androsaceus JB14</name>
    <dbReference type="NCBI Taxonomy" id="1447944"/>
    <lineage>
        <taxon>Eukaryota</taxon>
        <taxon>Fungi</taxon>
        <taxon>Dikarya</taxon>
        <taxon>Basidiomycota</taxon>
        <taxon>Agaricomycotina</taxon>
        <taxon>Agaricomycetes</taxon>
        <taxon>Agaricomycetidae</taxon>
        <taxon>Agaricales</taxon>
        <taxon>Marasmiineae</taxon>
        <taxon>Omphalotaceae</taxon>
        <taxon>Gymnopus</taxon>
    </lineage>
</organism>
<dbReference type="Pfam" id="PF02597">
    <property type="entry name" value="ThiS"/>
    <property type="match status" value="1"/>
</dbReference>
<accession>A0A6A4IDI8</accession>
<keyword evidence="3" id="KW-1185">Reference proteome</keyword>
<dbReference type="InterPro" id="IPR012675">
    <property type="entry name" value="Beta-grasp_dom_sf"/>
</dbReference>
<proteinExistence type="predicted"/>
<dbReference type="PANTHER" id="PTHR33359:SF1">
    <property type="entry name" value="MOLYBDOPTERIN SYNTHASE SULFUR CARRIER SUBUNIT"/>
    <property type="match status" value="1"/>
</dbReference>
<dbReference type="Proteomes" id="UP000799118">
    <property type="component" value="Unassembled WGS sequence"/>
</dbReference>
<dbReference type="AlphaFoldDB" id="A0A6A4IDI8"/>
<dbReference type="GO" id="GO:0000166">
    <property type="term" value="F:nucleotide binding"/>
    <property type="evidence" value="ECO:0007669"/>
    <property type="project" value="UniProtKB-KW"/>
</dbReference>
<dbReference type="InterPro" id="IPR044672">
    <property type="entry name" value="MOCS2A"/>
</dbReference>
<keyword evidence="1" id="KW-0547">Nucleotide-binding</keyword>
<dbReference type="GO" id="GO:1990133">
    <property type="term" value="C:molybdopterin adenylyltransferase complex"/>
    <property type="evidence" value="ECO:0007669"/>
    <property type="project" value="TreeGrafter"/>
</dbReference>